<comment type="caution">
    <text evidence="1">The sequence shown here is derived from an EMBL/GenBank/DDBJ whole genome shotgun (WGS) entry which is preliminary data.</text>
</comment>
<dbReference type="Proteomes" id="UP000789920">
    <property type="component" value="Unassembled WGS sequence"/>
</dbReference>
<keyword evidence="2" id="KW-1185">Reference proteome</keyword>
<gene>
    <name evidence="1" type="ORF">RPERSI_LOCUS11968</name>
</gene>
<feature type="non-terminal residue" evidence="1">
    <location>
        <position position="1"/>
    </location>
</feature>
<sequence length="84" mass="9980">SQFHLRVSKTTTTTNLVFSYENISTSYKNDEPLQENLSEFQIWQYENQEFGYNLNIEDNLESCYNEPNNDSSDNLSYDDIEYDN</sequence>
<organism evidence="1 2">
    <name type="scientific">Racocetra persica</name>
    <dbReference type="NCBI Taxonomy" id="160502"/>
    <lineage>
        <taxon>Eukaryota</taxon>
        <taxon>Fungi</taxon>
        <taxon>Fungi incertae sedis</taxon>
        <taxon>Mucoromycota</taxon>
        <taxon>Glomeromycotina</taxon>
        <taxon>Glomeromycetes</taxon>
        <taxon>Diversisporales</taxon>
        <taxon>Gigasporaceae</taxon>
        <taxon>Racocetra</taxon>
    </lineage>
</organism>
<reference evidence="1" key="1">
    <citation type="submission" date="2021-06" db="EMBL/GenBank/DDBJ databases">
        <authorList>
            <person name="Kallberg Y."/>
            <person name="Tangrot J."/>
            <person name="Rosling A."/>
        </authorList>
    </citation>
    <scope>NUCLEOTIDE SEQUENCE</scope>
    <source>
        <strain evidence="1">MA461A</strain>
    </source>
</reference>
<protein>
    <submittedName>
        <fullName evidence="1">31225_t:CDS:1</fullName>
    </submittedName>
</protein>
<accession>A0ACA9Q144</accession>
<evidence type="ECO:0000313" key="2">
    <source>
        <dbReference type="Proteomes" id="UP000789920"/>
    </source>
</evidence>
<evidence type="ECO:0000313" key="1">
    <source>
        <dbReference type="EMBL" id="CAG8728981.1"/>
    </source>
</evidence>
<proteinExistence type="predicted"/>
<name>A0ACA9Q144_9GLOM</name>
<dbReference type="EMBL" id="CAJVQC010025156">
    <property type="protein sequence ID" value="CAG8728981.1"/>
    <property type="molecule type" value="Genomic_DNA"/>
</dbReference>